<proteinExistence type="predicted"/>
<dbReference type="EMBL" id="VSSQ01000368">
    <property type="protein sequence ID" value="MPL92724.1"/>
    <property type="molecule type" value="Genomic_DNA"/>
</dbReference>
<organism evidence="2">
    <name type="scientific">bioreactor metagenome</name>
    <dbReference type="NCBI Taxonomy" id="1076179"/>
    <lineage>
        <taxon>unclassified sequences</taxon>
        <taxon>metagenomes</taxon>
        <taxon>ecological metagenomes</taxon>
    </lineage>
</organism>
<evidence type="ECO:0000259" key="1">
    <source>
        <dbReference type="Pfam" id="PF19413"/>
    </source>
</evidence>
<dbReference type="NCBIfam" id="TIGR04390">
    <property type="entry name" value="OMP_YaiO_dom"/>
    <property type="match status" value="1"/>
</dbReference>
<feature type="domain" description="YaiO beta-barrel" evidence="1">
    <location>
        <begin position="175"/>
        <end position="347"/>
    </location>
</feature>
<name>A0A644VMV9_9ZZZZ</name>
<dbReference type="AlphaFoldDB" id="A0A644VMV9"/>
<accession>A0A644VMV9</accession>
<dbReference type="InterPro" id="IPR019734">
    <property type="entry name" value="TPR_rpt"/>
</dbReference>
<dbReference type="Pfam" id="PF19413">
    <property type="entry name" value="YaiO"/>
    <property type="match status" value="1"/>
</dbReference>
<protein>
    <recommendedName>
        <fullName evidence="1">YaiO beta-barrel domain-containing protein</fullName>
    </recommendedName>
</protein>
<dbReference type="SUPFAM" id="SSF48452">
    <property type="entry name" value="TPR-like"/>
    <property type="match status" value="1"/>
</dbReference>
<dbReference type="PROSITE" id="PS50005">
    <property type="entry name" value="TPR"/>
    <property type="match status" value="1"/>
</dbReference>
<dbReference type="InterPro" id="IPR030887">
    <property type="entry name" value="Beta-barrel_YaiO"/>
</dbReference>
<dbReference type="InterPro" id="IPR011990">
    <property type="entry name" value="TPR-like_helical_dom_sf"/>
</dbReference>
<dbReference type="Pfam" id="PF14559">
    <property type="entry name" value="TPR_19"/>
    <property type="match status" value="1"/>
</dbReference>
<sequence length="409" mass="47980">MKRFILFIIPVFISLFVMAQVNTDSVFNEAILDSRSGRYDAAIEKAETVLKIHPDRYDVMVFEANLYAWKGNYENALSFVDKAYSINPGYEELYDSWLNILLWSKDYSRLLEVSEIAKRNNYSNRYNLVLKQSQAFKFLGEYDAGIELIESNENYLDSAAVKQLYNEMQMLSRANTLSLFYSIDLFDNNNPGPFHLSYVDYAFKVKKTTFIPRVNFANRFNTNDVQVEADLYHTFSNGHYLYLNYGAGIYNKLFPQHRAGLEYFMPAFNTMEFSVGARFLNSGNYNVAIATGHIGKYYRNWWFSLRPYYVIQKSKNALTTVFNTRYYGENPINFWGLELLYGNSPDDRYSLSNPAENLLLTNYRIKLEKNIALFRYNELRLSAAYAYEEYTAGSFRNRYTLEILFKHKF</sequence>
<reference evidence="2" key="1">
    <citation type="submission" date="2019-08" db="EMBL/GenBank/DDBJ databases">
        <authorList>
            <person name="Kucharzyk K."/>
            <person name="Murdoch R.W."/>
            <person name="Higgins S."/>
            <person name="Loffler F."/>
        </authorList>
    </citation>
    <scope>NUCLEOTIDE SEQUENCE</scope>
</reference>
<gene>
    <name evidence="2" type="ORF">SDC9_38837</name>
</gene>
<comment type="caution">
    <text evidence="2">The sequence shown here is derived from an EMBL/GenBank/DDBJ whole genome shotgun (WGS) entry which is preliminary data.</text>
</comment>
<dbReference type="Gene3D" id="1.25.40.10">
    <property type="entry name" value="Tetratricopeptide repeat domain"/>
    <property type="match status" value="1"/>
</dbReference>
<evidence type="ECO:0000313" key="2">
    <source>
        <dbReference type="EMBL" id="MPL92724.1"/>
    </source>
</evidence>